<dbReference type="EMBL" id="JTDY01006185">
    <property type="protein sequence ID" value="KOB66210.1"/>
    <property type="molecule type" value="Genomic_DNA"/>
</dbReference>
<feature type="non-terminal residue" evidence="1">
    <location>
        <position position="1"/>
    </location>
</feature>
<protein>
    <submittedName>
        <fullName evidence="1">Uncharacterized protein</fullName>
    </submittedName>
</protein>
<comment type="caution">
    <text evidence="1">The sequence shown here is derived from an EMBL/GenBank/DDBJ whole genome shotgun (WGS) entry which is preliminary data.</text>
</comment>
<feature type="non-terminal residue" evidence="1">
    <location>
        <position position="109"/>
    </location>
</feature>
<dbReference type="Proteomes" id="UP000037510">
    <property type="component" value="Unassembled WGS sequence"/>
</dbReference>
<proteinExistence type="predicted"/>
<keyword evidence="2" id="KW-1185">Reference proteome</keyword>
<name>A0A0L7KSY1_OPEBR</name>
<organism evidence="1 2">
    <name type="scientific">Operophtera brumata</name>
    <name type="common">Winter moth</name>
    <name type="synonym">Phalaena brumata</name>
    <dbReference type="NCBI Taxonomy" id="104452"/>
    <lineage>
        <taxon>Eukaryota</taxon>
        <taxon>Metazoa</taxon>
        <taxon>Ecdysozoa</taxon>
        <taxon>Arthropoda</taxon>
        <taxon>Hexapoda</taxon>
        <taxon>Insecta</taxon>
        <taxon>Pterygota</taxon>
        <taxon>Neoptera</taxon>
        <taxon>Endopterygota</taxon>
        <taxon>Lepidoptera</taxon>
        <taxon>Glossata</taxon>
        <taxon>Ditrysia</taxon>
        <taxon>Geometroidea</taxon>
        <taxon>Geometridae</taxon>
        <taxon>Larentiinae</taxon>
        <taxon>Operophtera</taxon>
    </lineage>
</organism>
<sequence length="109" mass="12641">MPFMSVNMARRARALQTLRLPDDIYIPDTTQKGSYRFPPEEKYAELPSSMSMRPKLDDSLKRYTGDTTYGASHGLLASVVLEKNPFGTPREEPKYGRWKNPYDFTYRIN</sequence>
<evidence type="ECO:0000313" key="2">
    <source>
        <dbReference type="Proteomes" id="UP000037510"/>
    </source>
</evidence>
<dbReference type="AlphaFoldDB" id="A0A0L7KSY1"/>
<accession>A0A0L7KSY1</accession>
<reference evidence="1 2" key="1">
    <citation type="journal article" date="2015" name="Genome Biol. Evol.">
        <title>The genome of winter moth (Operophtera brumata) provides a genomic perspective on sexual dimorphism and phenology.</title>
        <authorList>
            <person name="Derks M.F."/>
            <person name="Smit S."/>
            <person name="Salis L."/>
            <person name="Schijlen E."/>
            <person name="Bossers A."/>
            <person name="Mateman C."/>
            <person name="Pijl A.S."/>
            <person name="de Ridder D."/>
            <person name="Groenen M.A."/>
            <person name="Visser M.E."/>
            <person name="Megens H.J."/>
        </authorList>
    </citation>
    <scope>NUCLEOTIDE SEQUENCE [LARGE SCALE GENOMIC DNA]</scope>
    <source>
        <strain evidence="1">WM2013NL</strain>
        <tissue evidence="1">Head and thorax</tissue>
    </source>
</reference>
<evidence type="ECO:0000313" key="1">
    <source>
        <dbReference type="EMBL" id="KOB66210.1"/>
    </source>
</evidence>
<gene>
    <name evidence="1" type="ORF">OBRU01_21505</name>
</gene>